<feature type="domain" description="EH" evidence="4">
    <location>
        <begin position="14"/>
        <end position="94"/>
    </location>
</feature>
<dbReference type="Gene3D" id="1.10.8.10">
    <property type="entry name" value="DNA helicase RuvA subunit, C-terminal domain"/>
    <property type="match status" value="1"/>
</dbReference>
<feature type="compositionally biased region" description="Basic and acidic residues" evidence="2">
    <location>
        <begin position="922"/>
        <end position="932"/>
    </location>
</feature>
<dbReference type="PANTHER" id="PTHR11216:SF170">
    <property type="entry name" value="DYNAMIN ASSOCIATED PROTEIN 160, ISOFORM D"/>
    <property type="match status" value="1"/>
</dbReference>
<proteinExistence type="predicted"/>
<evidence type="ECO:0000313" key="6">
    <source>
        <dbReference type="EMBL" id="SCU81673.1"/>
    </source>
</evidence>
<evidence type="ECO:0000259" key="5">
    <source>
        <dbReference type="PROSITE" id="PS50222"/>
    </source>
</evidence>
<dbReference type="PROSITE" id="PS50030">
    <property type="entry name" value="UBA"/>
    <property type="match status" value="1"/>
</dbReference>
<dbReference type="EMBL" id="LT598450">
    <property type="protein sequence ID" value="SCU81673.1"/>
    <property type="molecule type" value="Genomic_DNA"/>
</dbReference>
<dbReference type="CDD" id="cd00052">
    <property type="entry name" value="EH"/>
    <property type="match status" value="3"/>
</dbReference>
<accession>A0A1G4IX14</accession>
<dbReference type="InterPro" id="IPR000261">
    <property type="entry name" value="EH_dom"/>
</dbReference>
<dbReference type="GO" id="GO:0005509">
    <property type="term" value="F:calcium ion binding"/>
    <property type="evidence" value="ECO:0007669"/>
    <property type="project" value="InterPro"/>
</dbReference>
<feature type="compositionally biased region" description="Basic and acidic residues" evidence="2">
    <location>
        <begin position="1098"/>
        <end position="1116"/>
    </location>
</feature>
<dbReference type="Pfam" id="PF12763">
    <property type="entry name" value="EH"/>
    <property type="match status" value="3"/>
</dbReference>
<feature type="region of interest" description="Disordered" evidence="2">
    <location>
        <begin position="907"/>
        <end position="953"/>
    </location>
</feature>
<dbReference type="GO" id="GO:0016197">
    <property type="term" value="P:endosomal transport"/>
    <property type="evidence" value="ECO:0007669"/>
    <property type="project" value="TreeGrafter"/>
</dbReference>
<feature type="coiled-coil region" evidence="1">
    <location>
        <begin position="780"/>
        <end position="828"/>
    </location>
</feature>
<dbReference type="GO" id="GO:0005737">
    <property type="term" value="C:cytoplasm"/>
    <property type="evidence" value="ECO:0007669"/>
    <property type="project" value="TreeGrafter"/>
</dbReference>
<feature type="compositionally biased region" description="Low complexity" evidence="2">
    <location>
        <begin position="492"/>
        <end position="504"/>
    </location>
</feature>
<feature type="compositionally biased region" description="Acidic residues" evidence="2">
    <location>
        <begin position="1071"/>
        <end position="1097"/>
    </location>
</feature>
<dbReference type="PROSITE" id="PS50031">
    <property type="entry name" value="EH"/>
    <property type="match status" value="3"/>
</dbReference>
<evidence type="ECO:0000313" key="7">
    <source>
        <dbReference type="Proteomes" id="UP000189911"/>
    </source>
</evidence>
<dbReference type="PROSITE" id="PS50222">
    <property type="entry name" value="EF_HAND_2"/>
    <property type="match status" value="2"/>
</dbReference>
<protein>
    <submittedName>
        <fullName evidence="6">LANO_0B03840g1_1</fullName>
    </submittedName>
</protein>
<feature type="compositionally biased region" description="Polar residues" evidence="2">
    <location>
        <begin position="505"/>
        <end position="543"/>
    </location>
</feature>
<dbReference type="InterPro" id="IPR009060">
    <property type="entry name" value="UBA-like_sf"/>
</dbReference>
<reference evidence="7" key="1">
    <citation type="submission" date="2016-03" db="EMBL/GenBank/DDBJ databases">
        <authorList>
            <person name="Devillers Hugo."/>
        </authorList>
    </citation>
    <scope>NUCLEOTIDE SEQUENCE [LARGE SCALE GENOMIC DNA]</scope>
</reference>
<organism evidence="6 7">
    <name type="scientific">Lachancea nothofagi CBS 11611</name>
    <dbReference type="NCBI Taxonomy" id="1266666"/>
    <lineage>
        <taxon>Eukaryota</taxon>
        <taxon>Fungi</taxon>
        <taxon>Dikarya</taxon>
        <taxon>Ascomycota</taxon>
        <taxon>Saccharomycotina</taxon>
        <taxon>Saccharomycetes</taxon>
        <taxon>Saccharomycetales</taxon>
        <taxon>Saccharomycetaceae</taxon>
        <taxon>Lachancea</taxon>
    </lineage>
</organism>
<feature type="domain" description="EF-hand" evidence="5">
    <location>
        <begin position="47"/>
        <end position="82"/>
    </location>
</feature>
<evidence type="ECO:0000259" key="3">
    <source>
        <dbReference type="PROSITE" id="PS50030"/>
    </source>
</evidence>
<dbReference type="Pfam" id="PF00627">
    <property type="entry name" value="UBA"/>
    <property type="match status" value="1"/>
</dbReference>
<evidence type="ECO:0000259" key="4">
    <source>
        <dbReference type="PROSITE" id="PS50031"/>
    </source>
</evidence>
<feature type="region of interest" description="Disordered" evidence="2">
    <location>
        <begin position="362"/>
        <end position="396"/>
    </location>
</feature>
<dbReference type="PANTHER" id="PTHR11216">
    <property type="entry name" value="EH DOMAIN"/>
    <property type="match status" value="1"/>
</dbReference>
<gene>
    <name evidence="6" type="ORF">LANO_0B03840G</name>
</gene>
<feature type="coiled-coil region" evidence="1">
    <location>
        <begin position="644"/>
        <end position="737"/>
    </location>
</feature>
<dbReference type="GO" id="GO:0005886">
    <property type="term" value="C:plasma membrane"/>
    <property type="evidence" value="ECO:0007669"/>
    <property type="project" value="TreeGrafter"/>
</dbReference>
<dbReference type="SUPFAM" id="SSF47473">
    <property type="entry name" value="EF-hand"/>
    <property type="match status" value="3"/>
</dbReference>
<dbReference type="SMART" id="SM00165">
    <property type="entry name" value="UBA"/>
    <property type="match status" value="1"/>
</dbReference>
<dbReference type="InterPro" id="IPR010989">
    <property type="entry name" value="SNARE"/>
</dbReference>
<feature type="compositionally biased region" description="Polar residues" evidence="2">
    <location>
        <begin position="479"/>
        <end position="491"/>
    </location>
</feature>
<feature type="compositionally biased region" description="Polar residues" evidence="2">
    <location>
        <begin position="1058"/>
        <end position="1069"/>
    </location>
</feature>
<dbReference type="InterPro" id="IPR002048">
    <property type="entry name" value="EF_hand_dom"/>
</dbReference>
<dbReference type="SUPFAM" id="SSF46934">
    <property type="entry name" value="UBA-like"/>
    <property type="match status" value="1"/>
</dbReference>
<feature type="compositionally biased region" description="Polar residues" evidence="2">
    <location>
        <begin position="977"/>
        <end position="987"/>
    </location>
</feature>
<dbReference type="InterPro" id="IPR015940">
    <property type="entry name" value="UBA"/>
</dbReference>
<dbReference type="SUPFAM" id="SSF47661">
    <property type="entry name" value="t-snare proteins"/>
    <property type="match status" value="1"/>
</dbReference>
<sequence length="1320" mass="144932">MPSVTFRTPLSPQEQDQFQKEFKRLDPEDLGIVTGEAVKPLFNQSGLSAQLLSQIWDLCDTDNQGFLNVSQFNAAMRIIGHLQANPTLAVTSELYQDPASNTPATPTAQMNLAATDTGSSNTNLIPAISPYDVSKFSQLFDRTTNGSPTLAGDKARDIFLKAKLPTPTLGSVWNICDRKNSGALDKQEFIMAMHLIQLAMANNPALASLPEVLPNYLWDSVSAAMLSKPALSANSTGFSLNSPVSHQPSLNRVPSSAFSNAASDWTLSHEKKQQFDAIFDSLDKTKGGTLSSQVLVPFFLSSRLNQDTLATVWDLADIHNNAEFSNLEFAIAMFLIQKKKSGLELPDVVPEQLLRSPALGLYAPDPQQARNSQNLSGQLPSIPSRDTKPSFSESPQLVQRNQSALGDLLTLNESFSSPKPEQARMSSTTTASSMNSAQSPVLSGSTVGMRRFQPSSTFGQSIIREEPVTATPDGRPAPQDQTTYFQAQPSFQQTQAEQQNQQAQHPTYQQSSQQLPSQEKQNYFDTNSASNSYQGASQSNAQPVSRDIPPTAQQSSHFSPLPNVPNFSSPSLQQGSRYASSSMDGEPSMQLSQATTELANLSNQVSSLTNQATLVNERKTKAQQELKRITTLKSSIESKMITLRNSYEQELKQTEQTESQLLQSRQENEELQRQLSVAEANLHAVQGSLSELQQKLQESQMNNAQLKENIANLNSTASSLQAELAEKQQKVKQERSMVDVNSKQMELSGFTVANLKSEIEGLEQHLGVFLQKHKELDDYRTTLENQHGELNNRHQQLEGQHTDISRREKELQERNKEIETQEQLYHQEIAKLQSMFKDLNSQRESFANADDELQSQQLQYAQKVQELSERQMKLAMGELPEDAEDVIKSQRGFSSSNDHVAKFVEDSVTNSQLGTQEDDENKQESDVFDKDVPTVGSQTEVEEEDARTHDDETAAQVLADRFDGDLNEYRIPRTESVTSSVLNNPPQSVCDYPEGDIITGAATGDNEQLAKSADVEKTMPGGWADARNVQNGERSANGEHRRPIDPESEIETLKKSPDQTLDESSTVAEQTIEDEFPPIQELDIEESDSSDDNEDEEFKGSKYVARDENSGTKDKSVTMANTSVAATPAVLVSESQTNSKTLKPDSGITPLQNKEVSEFEDAFDGLEQAAPEEDTGLEVNDHEFPEDFEQIEHKDLDDELNQGGFTGASGPVQGAQAVDFDPAAVGADEWDEIFAGFGNSKQGSAPVAQPEPMPIKQPVPTKSSEKIGTAPINRGIATTPKSLAVEELGSMGFSAAEATKALEQCNWDLGAATNHLLDSS</sequence>
<feature type="region of interest" description="Disordered" evidence="2">
    <location>
        <begin position="412"/>
        <end position="592"/>
    </location>
</feature>
<feature type="domain" description="EH" evidence="4">
    <location>
        <begin position="271"/>
        <end position="360"/>
    </location>
</feature>
<dbReference type="Gene3D" id="1.10.238.10">
    <property type="entry name" value="EF-hand"/>
    <property type="match status" value="3"/>
</dbReference>
<dbReference type="Proteomes" id="UP000189911">
    <property type="component" value="Chromosome B"/>
</dbReference>
<dbReference type="SMART" id="SM00054">
    <property type="entry name" value="EFh"/>
    <property type="match status" value="3"/>
</dbReference>
<feature type="region of interest" description="Disordered" evidence="2">
    <location>
        <begin position="1236"/>
        <end position="1274"/>
    </location>
</feature>
<name>A0A1G4IX14_9SACH</name>
<dbReference type="CDD" id="cd14285">
    <property type="entry name" value="UBA_scEDE1_like"/>
    <property type="match status" value="1"/>
</dbReference>
<feature type="domain" description="EF-hand" evidence="5">
    <location>
        <begin position="164"/>
        <end position="199"/>
    </location>
</feature>
<feature type="compositionally biased region" description="Polar residues" evidence="2">
    <location>
        <begin position="368"/>
        <end position="381"/>
    </location>
</feature>
<feature type="domain" description="EH" evidence="4">
    <location>
        <begin position="132"/>
        <end position="224"/>
    </location>
</feature>
<feature type="domain" description="UBA" evidence="3">
    <location>
        <begin position="1277"/>
        <end position="1319"/>
    </location>
</feature>
<feature type="compositionally biased region" description="Low complexity" evidence="2">
    <location>
        <begin position="423"/>
        <end position="439"/>
    </location>
</feature>
<keyword evidence="1" id="KW-0175">Coiled coil</keyword>
<dbReference type="OrthoDB" id="524326at2759"/>
<feature type="compositionally biased region" description="Polar residues" evidence="2">
    <location>
        <begin position="565"/>
        <end position="592"/>
    </location>
</feature>
<feature type="compositionally biased region" description="Basic and acidic residues" evidence="2">
    <location>
        <begin position="1036"/>
        <end position="1057"/>
    </location>
</feature>
<evidence type="ECO:0000256" key="1">
    <source>
        <dbReference type="SAM" id="Coils"/>
    </source>
</evidence>
<keyword evidence="7" id="KW-1185">Reference proteome</keyword>
<dbReference type="GO" id="GO:0006897">
    <property type="term" value="P:endocytosis"/>
    <property type="evidence" value="ECO:0007669"/>
    <property type="project" value="TreeGrafter"/>
</dbReference>
<dbReference type="InterPro" id="IPR011992">
    <property type="entry name" value="EF-hand-dom_pair"/>
</dbReference>
<feature type="region of interest" description="Disordered" evidence="2">
    <location>
        <begin position="977"/>
        <end position="1151"/>
    </location>
</feature>
<evidence type="ECO:0000256" key="2">
    <source>
        <dbReference type="SAM" id="MobiDB-lite"/>
    </source>
</evidence>
<dbReference type="SMART" id="SM00027">
    <property type="entry name" value="EH"/>
    <property type="match status" value="3"/>
</dbReference>